<organism evidence="1 2">
    <name type="scientific">Armillaria luteobubalina</name>
    <dbReference type="NCBI Taxonomy" id="153913"/>
    <lineage>
        <taxon>Eukaryota</taxon>
        <taxon>Fungi</taxon>
        <taxon>Dikarya</taxon>
        <taxon>Basidiomycota</taxon>
        <taxon>Agaricomycotina</taxon>
        <taxon>Agaricomycetes</taxon>
        <taxon>Agaricomycetidae</taxon>
        <taxon>Agaricales</taxon>
        <taxon>Marasmiineae</taxon>
        <taxon>Physalacriaceae</taxon>
        <taxon>Armillaria</taxon>
    </lineage>
</organism>
<dbReference type="AlphaFoldDB" id="A0AA39QF58"/>
<evidence type="ECO:0000313" key="1">
    <source>
        <dbReference type="EMBL" id="KAK0500736.1"/>
    </source>
</evidence>
<dbReference type="EMBL" id="JAUEPU010000007">
    <property type="protein sequence ID" value="KAK0500736.1"/>
    <property type="molecule type" value="Genomic_DNA"/>
</dbReference>
<comment type="caution">
    <text evidence="1">The sequence shown here is derived from an EMBL/GenBank/DDBJ whole genome shotgun (WGS) entry which is preliminary data.</text>
</comment>
<protein>
    <submittedName>
        <fullName evidence="1">Uncharacterized protein</fullName>
    </submittedName>
</protein>
<name>A0AA39QF58_9AGAR</name>
<reference evidence="1" key="1">
    <citation type="submission" date="2023-06" db="EMBL/GenBank/DDBJ databases">
        <authorList>
            <consortium name="Lawrence Berkeley National Laboratory"/>
            <person name="Ahrendt S."/>
            <person name="Sahu N."/>
            <person name="Indic B."/>
            <person name="Wong-Bajracharya J."/>
            <person name="Merenyi Z."/>
            <person name="Ke H.-M."/>
            <person name="Monk M."/>
            <person name="Kocsube S."/>
            <person name="Drula E."/>
            <person name="Lipzen A."/>
            <person name="Balint B."/>
            <person name="Henrissat B."/>
            <person name="Andreopoulos B."/>
            <person name="Martin F.M."/>
            <person name="Harder C.B."/>
            <person name="Rigling D."/>
            <person name="Ford K.L."/>
            <person name="Foster G.D."/>
            <person name="Pangilinan J."/>
            <person name="Papanicolaou A."/>
            <person name="Barry K."/>
            <person name="LaButti K."/>
            <person name="Viragh M."/>
            <person name="Koriabine M."/>
            <person name="Yan M."/>
            <person name="Riley R."/>
            <person name="Champramary S."/>
            <person name="Plett K.L."/>
            <person name="Tsai I.J."/>
            <person name="Slot J."/>
            <person name="Sipos G."/>
            <person name="Plett J."/>
            <person name="Nagy L.G."/>
            <person name="Grigoriev I.V."/>
        </authorList>
    </citation>
    <scope>NUCLEOTIDE SEQUENCE</scope>
    <source>
        <strain evidence="1">HWK02</strain>
    </source>
</reference>
<proteinExistence type="predicted"/>
<keyword evidence="2" id="KW-1185">Reference proteome</keyword>
<evidence type="ECO:0000313" key="2">
    <source>
        <dbReference type="Proteomes" id="UP001175228"/>
    </source>
</evidence>
<accession>A0AA39QF58</accession>
<gene>
    <name evidence="1" type="ORF">EDD18DRAFT_1434628</name>
</gene>
<dbReference type="Proteomes" id="UP001175228">
    <property type="component" value="Unassembled WGS sequence"/>
</dbReference>
<sequence length="300" mass="33365">MTCPQVNMWPCGRLTNPLSTQDYSSPLQHQINNEFTAVQVPAVSRGEGEPCSPSHLCGVFSSVSSPEEHTSERACAQAVNAAIQGVASELIPNFQFVPGNEYKDPNGTTDTVNDEFMYVSNVDTSSSPTQRDKAVLWVEIKRDSSHCSFKDDKDDGWVPQTKSSQDIRVQLTRHASETLNTQHNQHILSFPGSRWCPVLEMGEERTYAAVSVAFDLATEGEYVIELFYRLCTLTDRDRGKDDTATPSTEDEITLAKKSLKSWIHSTDKPRAFVTIHVHRPTGDKEVIYGPHIVTSRSVTS</sequence>